<dbReference type="Pfam" id="PF13558">
    <property type="entry name" value="SbcC_Walker_B"/>
    <property type="match status" value="1"/>
</dbReference>
<dbReference type="InterPro" id="IPR027417">
    <property type="entry name" value="P-loop_NTPase"/>
</dbReference>
<organism evidence="6 7">
    <name type="scientific">Actinopolyspora mzabensis</name>
    <dbReference type="NCBI Taxonomy" id="995066"/>
    <lineage>
        <taxon>Bacteria</taxon>
        <taxon>Bacillati</taxon>
        <taxon>Actinomycetota</taxon>
        <taxon>Actinomycetes</taxon>
        <taxon>Actinopolysporales</taxon>
        <taxon>Actinopolysporaceae</taxon>
        <taxon>Actinopolyspora</taxon>
    </lineage>
</organism>
<dbReference type="GO" id="GO:0000731">
    <property type="term" value="P:DNA synthesis involved in DNA repair"/>
    <property type="evidence" value="ECO:0007669"/>
    <property type="project" value="TreeGrafter"/>
</dbReference>
<dbReference type="Proteomes" id="UP000199213">
    <property type="component" value="Unassembled WGS sequence"/>
</dbReference>
<dbReference type="GO" id="GO:0006302">
    <property type="term" value="P:double-strand break repair"/>
    <property type="evidence" value="ECO:0007669"/>
    <property type="project" value="TreeGrafter"/>
</dbReference>
<keyword evidence="1" id="KW-0227">DNA damage</keyword>
<evidence type="ECO:0000313" key="7">
    <source>
        <dbReference type="Proteomes" id="UP000199213"/>
    </source>
</evidence>
<reference evidence="7" key="1">
    <citation type="submission" date="2016-10" db="EMBL/GenBank/DDBJ databases">
        <authorList>
            <person name="Varghese N."/>
            <person name="Submissions S."/>
        </authorList>
    </citation>
    <scope>NUCLEOTIDE SEQUENCE [LARGE SCALE GENOMIC DNA]</scope>
    <source>
        <strain evidence="7">DSM 45460</strain>
    </source>
</reference>
<feature type="coiled-coil region" evidence="4">
    <location>
        <begin position="689"/>
        <end position="726"/>
    </location>
</feature>
<gene>
    <name evidence="6" type="ORF">SAMN04487820_105196</name>
</gene>
<dbReference type="Pfam" id="PF13555">
    <property type="entry name" value="AAA_29"/>
    <property type="match status" value="1"/>
</dbReference>
<evidence type="ECO:0000256" key="3">
    <source>
        <dbReference type="ARBA" id="ARBA00023236"/>
    </source>
</evidence>
<feature type="coiled-coil region" evidence="4">
    <location>
        <begin position="308"/>
        <end position="349"/>
    </location>
</feature>
<keyword evidence="2" id="KW-0234">DNA repair</keyword>
<feature type="region of interest" description="Disordered" evidence="5">
    <location>
        <begin position="735"/>
        <end position="761"/>
    </location>
</feature>
<evidence type="ECO:0000256" key="2">
    <source>
        <dbReference type="ARBA" id="ARBA00023204"/>
    </source>
</evidence>
<dbReference type="PANTHER" id="PTHR32182:SF0">
    <property type="entry name" value="DNA REPLICATION AND REPAIR PROTEIN RECF"/>
    <property type="match status" value="1"/>
</dbReference>
<evidence type="ECO:0000313" key="6">
    <source>
        <dbReference type="EMBL" id="SDK19846.1"/>
    </source>
</evidence>
<dbReference type="EMBL" id="FNFM01000005">
    <property type="protein sequence ID" value="SDK19846.1"/>
    <property type="molecule type" value="Genomic_DNA"/>
</dbReference>
<proteinExistence type="predicted"/>
<keyword evidence="3" id="KW-0742">SOS response</keyword>
<dbReference type="RefSeq" id="WP_176797923.1">
    <property type="nucleotide sequence ID" value="NZ_FNFM01000005.1"/>
</dbReference>
<keyword evidence="7" id="KW-1185">Reference proteome</keyword>
<protein>
    <submittedName>
        <fullName evidence="6">Uncharacterized protein YPO0396</fullName>
    </submittedName>
</protein>
<dbReference type="AlphaFoldDB" id="A0A1G8ZXK3"/>
<name>A0A1G8ZXK3_ACTMZ</name>
<sequence length="1124" mass="126760">MTEDMLDRSHQDQFRLTRLQVVNWGTFCGYKDFAIDKRGVLFTGPSGSGKSSLMDAHSMVLLPTNDQRFNASADLTARGSKQSTRSVVDYVRGAWSETNDEHEQSQTQYLRSGRPTWSAIAATYDNGHGVITTAVVVKWFTGVDNDPKSMKTLRQLHDGSFELTALEEWADRGFDTTWLKHAVPAFYPPSQESYMRELAQRIGLGTSKTALSLLGKAKAMKNVGALDLFIRENMLDRPETFAACTKMLEAFTPLNEAYQIAQRAHNQELILRDVPSSWITYCESGRTHNLAEALLGTPMERYLRGVHLRSIDQERNSLDEAIDALDTKLAEEQQHEERARDAYLSLEQQLRSENEPLRHLQVELDAANTEVRSRQHAYQLYSGQVARLSVTCPQDEQAFTALRDQLPAIGQQAHDEQAALQAQRHSVYAALAQAEERYDERSAELEALRSAASLIPQRAVRRREFIAQHTGVPLAQLPYAAELIDVADDQERWRPAAERVLRTFGLRLLVPEQHKDTISQFIDTNNMRGLIEYSIVTATSAHQPRPDRGFLAGKLIVDTDHPCGPWLLGQLVKKFDHVCVDNPRELDHHTIAVTINGTVKSPGNHYRKDDRSEAADPSSYILGANTRTKRAALEAAVAELDESRQKAKADADEIDSTFQNLSTTLSAVEQLRTYSSWSQLNFWNSQGHVRQLEERIEQIRADNVNLNQLEKARDEAKRKWNSATETRTNTKNKIAEHSARQTHLTERYEQEQRKPHSVDDEEHRTYLDEVYAELDVPVTTDSMPQVQSAFRKELEKHKSSAESQRKLAHTTLKNALDHFISRWPDTAPDTSGDVDHSGGDFAALHEEITQRRLPGAMNRFQRMISEDMVPSVSVLQRTIEKATSEIKQRIDMVNAGLRQVEFNAGTHLQIAYKANPSDDVKEFRRRVDLLLRNVTAAQKDPHESVAQFQRVRELMGWFTSEDSVSQRWSTNVLDVRESYTFYGLEQDSDGRTVHTYRNTASNSGGEQEKLVAFCLAAALSYNLARSDCDGTPHFAPLMLDEAFSKSDENFSAQALAAFEQFGFQLLIAAPIRMSGILEPFIGQAILVEKRTIDNEARSDAASATFGELTNRRIAESDGVVHAPA</sequence>
<dbReference type="SUPFAM" id="SSF52540">
    <property type="entry name" value="P-loop containing nucleoside triphosphate hydrolases"/>
    <property type="match status" value="1"/>
</dbReference>
<accession>A0A1G8ZXK3</accession>
<dbReference type="Gene3D" id="3.40.1140.10">
    <property type="match status" value="1"/>
</dbReference>
<evidence type="ECO:0000256" key="5">
    <source>
        <dbReference type="SAM" id="MobiDB-lite"/>
    </source>
</evidence>
<evidence type="ECO:0000256" key="4">
    <source>
        <dbReference type="SAM" id="Coils"/>
    </source>
</evidence>
<dbReference type="GO" id="GO:0009432">
    <property type="term" value="P:SOS response"/>
    <property type="evidence" value="ECO:0007669"/>
    <property type="project" value="UniProtKB-KW"/>
</dbReference>
<dbReference type="PANTHER" id="PTHR32182">
    <property type="entry name" value="DNA REPLICATION AND REPAIR PROTEIN RECF"/>
    <property type="match status" value="1"/>
</dbReference>
<keyword evidence="4" id="KW-0175">Coiled coil</keyword>
<evidence type="ECO:0000256" key="1">
    <source>
        <dbReference type="ARBA" id="ARBA00022763"/>
    </source>
</evidence>